<reference evidence="9 10" key="2">
    <citation type="journal article" date="2012" name="PLoS ONE">
        <title>Genomic characterization of the taylorella genus.</title>
        <authorList>
            <person name="Hebert L."/>
            <person name="Moumen B."/>
            <person name="Pons N."/>
            <person name="Duquesne F."/>
            <person name="Breuil M.F."/>
            <person name="Goux D."/>
            <person name="Batto J.M."/>
            <person name="Laugier C."/>
            <person name="Renault P."/>
            <person name="Petry S."/>
        </authorList>
    </citation>
    <scope>NUCLEOTIDE SEQUENCE [LARGE SCALE GENOMIC DNA]</scope>
    <source>
        <strain evidence="9 10">MCE3</strain>
    </source>
</reference>
<evidence type="ECO:0000256" key="5">
    <source>
        <dbReference type="ARBA" id="ARBA00022741"/>
    </source>
</evidence>
<proteinExistence type="inferred from homology"/>
<dbReference type="SMART" id="SM00382">
    <property type="entry name" value="AAA"/>
    <property type="match status" value="1"/>
</dbReference>
<dbReference type="PROSITE" id="PS00211">
    <property type="entry name" value="ABC_TRANSPORTER_1"/>
    <property type="match status" value="1"/>
</dbReference>
<dbReference type="EMBL" id="CP003059">
    <property type="protein sequence ID" value="AEP35799.1"/>
    <property type="molecule type" value="Genomic_DNA"/>
</dbReference>
<evidence type="ECO:0000256" key="2">
    <source>
        <dbReference type="ARBA" id="ARBA00005417"/>
    </source>
</evidence>
<dbReference type="GO" id="GO:0015833">
    <property type="term" value="P:peptide transport"/>
    <property type="evidence" value="ECO:0007669"/>
    <property type="project" value="InterPro"/>
</dbReference>
<keyword evidence="10" id="KW-1185">Reference proteome</keyword>
<dbReference type="PANTHER" id="PTHR43297:SF2">
    <property type="entry name" value="DIPEPTIDE TRANSPORT ATP-BINDING PROTEIN DPPD"/>
    <property type="match status" value="1"/>
</dbReference>
<dbReference type="GO" id="GO:0005886">
    <property type="term" value="C:plasma membrane"/>
    <property type="evidence" value="ECO:0007669"/>
    <property type="project" value="UniProtKB-SubCell"/>
</dbReference>
<evidence type="ECO:0000256" key="1">
    <source>
        <dbReference type="ARBA" id="ARBA00004417"/>
    </source>
</evidence>
<name>G4QCY2_TAYAM</name>
<dbReference type="CDD" id="cd03257">
    <property type="entry name" value="ABC_NikE_OppD_transporters"/>
    <property type="match status" value="1"/>
</dbReference>
<sequence length="321" mass="35439">MLKVENLWVTFETKHASIQAVRGVSFEIAKGETLAIVGESGCGKSVTCHAIMGLNPPKFTKTSEKSVFYEGEDIANSRRGIQGNKISMIFQDPLTALNPTMCVGDQLVEGIRHHKKISNFEAKKRALDLIERVGLDRVEERFRQYPHEFSGGMLQRIVIAMALMCDPALLIADEPTTALDVTIQLKILRLIKGLQKQLNMGLLIVTHDLGVVSAVADRMLVMYAGQVVESGLVEDILTKPQHPYTQALLASMPSLAENVEQLHAIEGQPPDLALPPKGCAFYERCQVSISKCLSEEPPSYKLGNNLVKCWLKDERVGCNVD</sequence>
<dbReference type="STRING" id="1008459.TASI_0008"/>
<dbReference type="InterPro" id="IPR003593">
    <property type="entry name" value="AAA+_ATPase"/>
</dbReference>
<dbReference type="SUPFAM" id="SSF52540">
    <property type="entry name" value="P-loop containing nucleoside triphosphate hydrolases"/>
    <property type="match status" value="1"/>
</dbReference>
<evidence type="ECO:0000259" key="8">
    <source>
        <dbReference type="PROSITE" id="PS50893"/>
    </source>
</evidence>
<dbReference type="Gene3D" id="3.40.50.300">
    <property type="entry name" value="P-loop containing nucleotide triphosphate hydrolases"/>
    <property type="match status" value="1"/>
</dbReference>
<dbReference type="eggNOG" id="COG0444">
    <property type="taxonomic scope" value="Bacteria"/>
</dbReference>
<evidence type="ECO:0000256" key="7">
    <source>
        <dbReference type="ARBA" id="ARBA00023136"/>
    </source>
</evidence>
<dbReference type="FunFam" id="3.40.50.300:FF:000016">
    <property type="entry name" value="Oligopeptide ABC transporter ATP-binding component"/>
    <property type="match status" value="1"/>
</dbReference>
<dbReference type="GO" id="GO:0016887">
    <property type="term" value="F:ATP hydrolysis activity"/>
    <property type="evidence" value="ECO:0007669"/>
    <property type="project" value="InterPro"/>
</dbReference>
<dbReference type="Proteomes" id="UP000009284">
    <property type="component" value="Chromosome"/>
</dbReference>
<dbReference type="KEGG" id="tas:TASI_0008"/>
<evidence type="ECO:0000313" key="9">
    <source>
        <dbReference type="EMBL" id="AEP35799.1"/>
    </source>
</evidence>
<evidence type="ECO:0000313" key="10">
    <source>
        <dbReference type="Proteomes" id="UP000009284"/>
    </source>
</evidence>
<protein>
    <submittedName>
        <fullName evidence="9">Oligopeptide transport ATP-binding protein OppD</fullName>
    </submittedName>
</protein>
<dbReference type="InterPro" id="IPR013563">
    <property type="entry name" value="Oligopep_ABC_C"/>
</dbReference>
<organism evidence="9 10">
    <name type="scientific">Taylorella asinigenitalis (strain MCE3)</name>
    <dbReference type="NCBI Taxonomy" id="1008459"/>
    <lineage>
        <taxon>Bacteria</taxon>
        <taxon>Pseudomonadati</taxon>
        <taxon>Pseudomonadota</taxon>
        <taxon>Betaproteobacteria</taxon>
        <taxon>Burkholderiales</taxon>
        <taxon>Alcaligenaceae</taxon>
        <taxon>Taylorella</taxon>
    </lineage>
</organism>
<feature type="domain" description="ABC transporter" evidence="8">
    <location>
        <begin position="2"/>
        <end position="249"/>
    </location>
</feature>
<dbReference type="RefSeq" id="WP_014110698.1">
    <property type="nucleotide sequence ID" value="NC_016043.1"/>
</dbReference>
<dbReference type="Pfam" id="PF08352">
    <property type="entry name" value="oligo_HPY"/>
    <property type="match status" value="1"/>
</dbReference>
<keyword evidence="4" id="KW-1003">Cell membrane</keyword>
<dbReference type="Pfam" id="PF00005">
    <property type="entry name" value="ABC_tran"/>
    <property type="match status" value="1"/>
</dbReference>
<dbReference type="InterPro" id="IPR017871">
    <property type="entry name" value="ABC_transporter-like_CS"/>
</dbReference>
<keyword evidence="5" id="KW-0547">Nucleotide-binding</keyword>
<dbReference type="InterPro" id="IPR003439">
    <property type="entry name" value="ABC_transporter-like_ATP-bd"/>
</dbReference>
<dbReference type="HOGENOM" id="CLU_000604_1_23_4"/>
<keyword evidence="7" id="KW-0472">Membrane</keyword>
<dbReference type="GO" id="GO:0005524">
    <property type="term" value="F:ATP binding"/>
    <property type="evidence" value="ECO:0007669"/>
    <property type="project" value="UniProtKB-KW"/>
</dbReference>
<evidence type="ECO:0000256" key="6">
    <source>
        <dbReference type="ARBA" id="ARBA00022840"/>
    </source>
</evidence>
<gene>
    <name evidence="9" type="ordered locus">TASI_0008</name>
</gene>
<evidence type="ECO:0000256" key="4">
    <source>
        <dbReference type="ARBA" id="ARBA00022475"/>
    </source>
</evidence>
<keyword evidence="3" id="KW-0813">Transport</keyword>
<dbReference type="InterPro" id="IPR027417">
    <property type="entry name" value="P-loop_NTPase"/>
</dbReference>
<accession>G4QCY2</accession>
<dbReference type="NCBIfam" id="TIGR01727">
    <property type="entry name" value="oligo_HPY"/>
    <property type="match status" value="1"/>
</dbReference>
<evidence type="ECO:0000256" key="3">
    <source>
        <dbReference type="ARBA" id="ARBA00022448"/>
    </source>
</evidence>
<comment type="similarity">
    <text evidence="2">Belongs to the ABC transporter superfamily.</text>
</comment>
<comment type="subcellular location">
    <subcellularLocation>
        <location evidence="1">Cell inner membrane</location>
        <topology evidence="1">Peripheral membrane protein</topology>
    </subcellularLocation>
</comment>
<dbReference type="GO" id="GO:0055085">
    <property type="term" value="P:transmembrane transport"/>
    <property type="evidence" value="ECO:0007669"/>
    <property type="project" value="UniProtKB-ARBA"/>
</dbReference>
<keyword evidence="6 9" id="KW-0067">ATP-binding</keyword>
<dbReference type="OrthoDB" id="9802772at2"/>
<dbReference type="PANTHER" id="PTHR43297">
    <property type="entry name" value="OLIGOPEPTIDE TRANSPORT ATP-BINDING PROTEIN APPD"/>
    <property type="match status" value="1"/>
</dbReference>
<reference key="1">
    <citation type="submission" date="2011-09" db="EMBL/GenBank/DDBJ databases">
        <title>Genomic characterization of the Taylorella genus.</title>
        <authorList>
            <person name="Hebert L."/>
            <person name="Moumen B."/>
            <person name="Pons N."/>
            <person name="Duquesne F."/>
            <person name="Breuil M.-F."/>
            <person name="Goux D."/>
            <person name="Batto J.-M."/>
            <person name="Renault P."/>
            <person name="Laugier C."/>
            <person name="Petry S."/>
        </authorList>
    </citation>
    <scope>NUCLEOTIDE SEQUENCE</scope>
    <source>
        <strain>MCE3</strain>
    </source>
</reference>
<dbReference type="AlphaFoldDB" id="G4QCY2"/>
<dbReference type="InterPro" id="IPR050388">
    <property type="entry name" value="ABC_Ni/Peptide_Import"/>
</dbReference>
<dbReference type="PROSITE" id="PS50893">
    <property type="entry name" value="ABC_TRANSPORTER_2"/>
    <property type="match status" value="1"/>
</dbReference>